<dbReference type="InterPro" id="IPR058692">
    <property type="entry name" value="Fn3_SaeA_2nd"/>
</dbReference>
<feature type="compositionally biased region" description="Basic and acidic residues" evidence="4">
    <location>
        <begin position="961"/>
        <end position="972"/>
    </location>
</feature>
<keyword evidence="2" id="KW-0119">Carbohydrate metabolism</keyword>
<keyword evidence="2" id="KW-0624">Polysaccharide degradation</keyword>
<dbReference type="InterPro" id="IPR036116">
    <property type="entry name" value="FN3_sf"/>
</dbReference>
<feature type="domain" description="Fibronectin type-III" evidence="5">
    <location>
        <begin position="394"/>
        <end position="486"/>
    </location>
</feature>
<protein>
    <recommendedName>
        <fullName evidence="5">Fibronectin type-III domain-containing protein</fullName>
    </recommendedName>
</protein>
<feature type="compositionally biased region" description="Low complexity" evidence="4">
    <location>
        <begin position="1082"/>
        <end position="1093"/>
    </location>
</feature>
<feature type="compositionally biased region" description="Basic and acidic residues" evidence="4">
    <location>
        <begin position="734"/>
        <end position="759"/>
    </location>
</feature>
<dbReference type="RefSeq" id="WP_061082633.1">
    <property type="nucleotide sequence ID" value="NZ_JAAXPG010000041.1"/>
</dbReference>
<dbReference type="Pfam" id="PF25833">
    <property type="entry name" value="Fn3_SaeA_3rd"/>
    <property type="match status" value="1"/>
</dbReference>
<reference evidence="6 7" key="1">
    <citation type="submission" date="2020-04" db="EMBL/GenBank/DDBJ databases">
        <title>MicrobeNet Type strains.</title>
        <authorList>
            <person name="Nicholson A.C."/>
        </authorList>
    </citation>
    <scope>NUCLEOTIDE SEQUENCE [LARGE SCALE GENOMIC DNA]</scope>
    <source>
        <strain evidence="6 7">ATCC 23612</strain>
    </source>
</reference>
<dbReference type="PROSITE" id="PS50853">
    <property type="entry name" value="FN3"/>
    <property type="match status" value="1"/>
</dbReference>
<dbReference type="InterPro" id="IPR013783">
    <property type="entry name" value="Ig-like_fold"/>
</dbReference>
<feature type="region of interest" description="Disordered" evidence="4">
    <location>
        <begin position="1020"/>
        <end position="1119"/>
    </location>
</feature>
<organism evidence="6 7">
    <name type="scientific">Nocardiopsis alborubida</name>
    <dbReference type="NCBI Taxonomy" id="146802"/>
    <lineage>
        <taxon>Bacteria</taxon>
        <taxon>Bacillati</taxon>
        <taxon>Actinomycetota</taxon>
        <taxon>Actinomycetes</taxon>
        <taxon>Streptosporangiales</taxon>
        <taxon>Nocardiopsidaceae</taxon>
        <taxon>Nocardiopsis</taxon>
    </lineage>
</organism>
<feature type="compositionally biased region" description="Gly residues" evidence="4">
    <location>
        <begin position="655"/>
        <end position="664"/>
    </location>
</feature>
<sequence length="1400" mass="146600">MPWDAQERTRYEDEVLVAARAHGLPADLFTRYGVGPRLELRLCADPAAFTEHVNEVCAYWRALQSRRRSLKEVLVELVAEHERLEGEGALTHAHFRQVRADEARRALSAWAEVAEGLTTTLLDRETLRSMIAPVGVTEADAERVLLDHDVRVVDRLPELDDALPEHTLRALREHLRTRGVPFSPMEVFGERRLAEGFTVLEGFRLRDGTALDKAALDEAVQRVRLEPESEGRTAAENVLEILRAEGDRADALVLGEIVGDLRERPEALAEPGLVRHWVRRGLAEEEALLLAAAVRRSASGTDAPARAEQDVHDLLADNRLRQAQEAAENLPEDHDLHERLRARMHQVEELTAQAERALRAGDREEAARALAAAADAAADDEALTARLGEVATLPPRGVEARVDGRSVVVSWQPSPAPAGSVTYRVTRRTGRDGSARETLVGELSGSEITDTGAPVGAEARYAVAAVLGGTGVSEEVSSAPVMIAPEVSSLRVRAGERSVSGSWQAPAEAVRVEVLRGVGAPPRGAGDGVRVETDGSGFCDTDVEMDVEYHYRVRAVYVTSNGHARGSAGLVRRASPGPCPEAVRDLSVVPDGGADFRASWTRPSRGRVVLRVGEEPPEWPLGTVVGPDDLESYGREVDQTPVADDEGFPESRGVGTRGGAGVRAGAGRASGPLPGSVTGHADLARGGLPSEEREGVRVLGPGERTTGHTRADTPPYDASGPHASRTGAAVPEETGVRPREGAFHDTGHAHPAPHEENGHRPRGSAFHDTGHTHPVLPEEGGHGDTEGVRVLGPGERSPAENRDADHGTDARRGGFADEEGEGVRILGPGERPSGRTRTAPGQDTRTPHTPSGGSAAPGGAEGERVPDPAEGAGDRTLSVGRHARLSPAAEPPAPEATGEGDGVPGAPARTGADARDERNRSANVQAVPPADGSDLPRVVLPSPPAGGEGEGARVLGSAGRADAELHDGEARTAHPPSHRTTAGERPGTGSGGGPVVPPQGVALHDRAEGSAATGLLTDAAARGTGHGGTATHSRHGGPEGPGAPESRVAEGPGTPGGTPGEDEKAGTPGTPGDHGAPTSARAPGNPGTPATPGVSGAHGAETTGAPPWHRGTAAATGVQSAPGAAAIGAAPWNRGATTTAVSGNRMTAAEEQGAHQAQAAQEERERVAFTLDSGTNHILAVTVAGDQAVVGVSVRVTAAPPVEGLRAERFDTSVRLGWTWPEDACAAIISWRPEERGTETWTGGELRCTRRQYSSDGGFETLMGPESVRVDVRAVVPFEGGEAVSSAASVTVPGRAVLDYRVESAGLLRRDRVVHLVAEEDCTMPEVVVVYADGPVQPYTADQGTVLAVLPAQYLSAGEWVSVRVRPPRGTGQGWLMCFPADDDGTGVRLRQPPVRELRC</sequence>
<accession>A0A7X6MHE7</accession>
<evidence type="ECO:0000313" key="6">
    <source>
        <dbReference type="EMBL" id="NKZ01657.1"/>
    </source>
</evidence>
<evidence type="ECO:0000313" key="7">
    <source>
        <dbReference type="Proteomes" id="UP000553209"/>
    </source>
</evidence>
<keyword evidence="3" id="KW-0175">Coiled coil</keyword>
<name>A0A7X6MHE7_9ACTN</name>
<dbReference type="SUPFAM" id="SSF49265">
    <property type="entry name" value="Fibronectin type III"/>
    <property type="match status" value="1"/>
</dbReference>
<comment type="caution">
    <text evidence="6">The sequence shown here is derived from an EMBL/GenBank/DDBJ whole genome shotgun (WGS) entry which is preliminary data.</text>
</comment>
<evidence type="ECO:0000259" key="5">
    <source>
        <dbReference type="PROSITE" id="PS50853"/>
    </source>
</evidence>
<keyword evidence="1" id="KW-0378">Hydrolase</keyword>
<feature type="coiled-coil region" evidence="3">
    <location>
        <begin position="337"/>
        <end position="367"/>
    </location>
</feature>
<dbReference type="Gene3D" id="2.60.40.10">
    <property type="entry name" value="Immunoglobulins"/>
    <property type="match status" value="2"/>
</dbReference>
<dbReference type="InterPro" id="IPR003961">
    <property type="entry name" value="FN3_dom"/>
</dbReference>
<feature type="compositionally biased region" description="Polar residues" evidence="4">
    <location>
        <begin position="835"/>
        <end position="849"/>
    </location>
</feature>
<evidence type="ECO:0000256" key="3">
    <source>
        <dbReference type="SAM" id="Coils"/>
    </source>
</evidence>
<evidence type="ECO:0000256" key="2">
    <source>
        <dbReference type="ARBA" id="ARBA00023326"/>
    </source>
</evidence>
<dbReference type="EMBL" id="JAAXPG010000041">
    <property type="protein sequence ID" value="NKZ01657.1"/>
    <property type="molecule type" value="Genomic_DNA"/>
</dbReference>
<keyword evidence="7" id="KW-1185">Reference proteome</keyword>
<evidence type="ECO:0000256" key="1">
    <source>
        <dbReference type="ARBA" id="ARBA00023295"/>
    </source>
</evidence>
<keyword evidence="1" id="KW-0326">Glycosidase</keyword>
<proteinExistence type="predicted"/>
<dbReference type="GO" id="GO:0000272">
    <property type="term" value="P:polysaccharide catabolic process"/>
    <property type="evidence" value="ECO:0007669"/>
    <property type="project" value="UniProtKB-KW"/>
</dbReference>
<feature type="compositionally biased region" description="Basic and acidic residues" evidence="4">
    <location>
        <begin position="797"/>
        <end position="815"/>
    </location>
</feature>
<dbReference type="SMART" id="SM00060">
    <property type="entry name" value="FN3"/>
    <property type="match status" value="3"/>
</dbReference>
<feature type="region of interest" description="Disordered" evidence="4">
    <location>
        <begin position="640"/>
        <end position="1001"/>
    </location>
</feature>
<evidence type="ECO:0000256" key="4">
    <source>
        <dbReference type="SAM" id="MobiDB-lite"/>
    </source>
</evidence>
<dbReference type="Proteomes" id="UP000553209">
    <property type="component" value="Unassembled WGS sequence"/>
</dbReference>
<dbReference type="GO" id="GO:0016798">
    <property type="term" value="F:hydrolase activity, acting on glycosyl bonds"/>
    <property type="evidence" value="ECO:0007669"/>
    <property type="project" value="UniProtKB-KW"/>
</dbReference>
<gene>
    <name evidence="6" type="ORF">HGB44_28905</name>
</gene>